<protein>
    <submittedName>
        <fullName evidence="2">Uncharacterized protein</fullName>
    </submittedName>
</protein>
<name>A0A1E5H6W0_9ENTE</name>
<dbReference type="RefSeq" id="WP_069661942.1">
    <property type="nucleotide sequence ID" value="NZ_JBHUJJ010000001.1"/>
</dbReference>
<comment type="caution">
    <text evidence="2">The sequence shown here is derived from an EMBL/GenBank/DDBJ whole genome shotgun (WGS) entry which is preliminary data.</text>
</comment>
<dbReference type="AlphaFoldDB" id="A0A1E5H6W0"/>
<evidence type="ECO:0000256" key="1">
    <source>
        <dbReference type="SAM" id="MobiDB-lite"/>
    </source>
</evidence>
<dbReference type="EMBL" id="MIJY01000001">
    <property type="protein sequence ID" value="OEG20632.1"/>
    <property type="molecule type" value="Genomic_DNA"/>
</dbReference>
<organism evidence="2 3">
    <name type="scientific">Enterococcus termitis</name>
    <dbReference type="NCBI Taxonomy" id="332950"/>
    <lineage>
        <taxon>Bacteria</taxon>
        <taxon>Bacillati</taxon>
        <taxon>Bacillota</taxon>
        <taxon>Bacilli</taxon>
        <taxon>Lactobacillales</taxon>
        <taxon>Enterococcaceae</taxon>
        <taxon>Enterococcus</taxon>
    </lineage>
</organism>
<proteinExistence type="predicted"/>
<evidence type="ECO:0000313" key="3">
    <source>
        <dbReference type="Proteomes" id="UP000095094"/>
    </source>
</evidence>
<feature type="compositionally biased region" description="Acidic residues" evidence="1">
    <location>
        <begin position="239"/>
        <end position="252"/>
    </location>
</feature>
<gene>
    <name evidence="2" type="ORF">BCR25_02100</name>
</gene>
<dbReference type="OrthoDB" id="2173156at2"/>
<feature type="compositionally biased region" description="Basic and acidic residues" evidence="1">
    <location>
        <begin position="253"/>
        <end position="272"/>
    </location>
</feature>
<reference evidence="3" key="1">
    <citation type="submission" date="2016-09" db="EMBL/GenBank/DDBJ databases">
        <authorList>
            <person name="Gulvik C.A."/>
        </authorList>
    </citation>
    <scope>NUCLEOTIDE SEQUENCE [LARGE SCALE GENOMIC DNA]</scope>
    <source>
        <strain evidence="3">LMG 8895</strain>
    </source>
</reference>
<dbReference type="Proteomes" id="UP000095094">
    <property type="component" value="Unassembled WGS sequence"/>
</dbReference>
<feature type="region of interest" description="Disordered" evidence="1">
    <location>
        <begin position="239"/>
        <end position="326"/>
    </location>
</feature>
<keyword evidence="3" id="KW-1185">Reference proteome</keyword>
<accession>A0A1E5H6W0</accession>
<feature type="compositionally biased region" description="Basic and acidic residues" evidence="1">
    <location>
        <begin position="293"/>
        <end position="304"/>
    </location>
</feature>
<dbReference type="PATRIC" id="fig|332950.4.peg.143"/>
<evidence type="ECO:0000313" key="2">
    <source>
        <dbReference type="EMBL" id="OEG20632.1"/>
    </source>
</evidence>
<sequence>MRTISKRQRQSEKEERSTVLCKEVDPDYLGREVYADDVETPYAFYLVRKLNLAKDYQNLAEGEAFFDAICDSWDATEDFEELVVKKIYMYVETEIMYYTLLMGSFEPTRRELRMNLKKWFEEISIEKQERGLVYKGDSELNSGEVQGMMKQMIETSNEIFRLRKMINDLTETINQGQLELQATHKNPIISRSIQTIHLKRAQPLVIEAEKADMVEAEPKETQSVNIEVELVNEIEADEEAVSNEAETAEVENEATKEVEKKLENELVEKPVQEDSPTDEPTVYPNQEIEDEAEKPILSKKERSAMKLKRNKRVKDQQPEIDESEDTVTEPFDLSQLKVKKYNTRKATPSNWPRFSKQLKISKRVDAPAKIPNFSKSEMENLEDEIYLCFMNKRMRLGAKKSHNQKKSILRSELLAQINQAEYLNYSWGQVLRIRKEDVLICGRLSCAGLVASLDEFLQEMKELAYSRSLFGKKVRCSVDLLRRLEGYILMDQYMQNLSLMPVEK</sequence>